<dbReference type="PANTHER" id="PTHR46961:SF21">
    <property type="entry name" value="LOW QUALITY PROTEIN: DYNEIN BETA CHAIN, FLAGELLAR OUTER ARM-LIKE"/>
    <property type="match status" value="1"/>
</dbReference>
<evidence type="ECO:0000259" key="1">
    <source>
        <dbReference type="Pfam" id="PF12781"/>
    </source>
</evidence>
<reference evidence="3" key="1">
    <citation type="submission" date="2016-11" db="UniProtKB">
        <authorList>
            <consortium name="WormBaseParasite"/>
        </authorList>
    </citation>
    <scope>IDENTIFICATION</scope>
</reference>
<proteinExistence type="predicted"/>
<organism evidence="2 3">
    <name type="scientific">Bursaphelenchus xylophilus</name>
    <name type="common">Pinewood nematode worm</name>
    <name type="synonym">Aphelenchoides xylophilus</name>
    <dbReference type="NCBI Taxonomy" id="6326"/>
    <lineage>
        <taxon>Eukaryota</taxon>
        <taxon>Metazoa</taxon>
        <taxon>Ecdysozoa</taxon>
        <taxon>Nematoda</taxon>
        <taxon>Chromadorea</taxon>
        <taxon>Rhabditida</taxon>
        <taxon>Tylenchina</taxon>
        <taxon>Tylenchomorpha</taxon>
        <taxon>Aphelenchoidea</taxon>
        <taxon>Aphelenchoididae</taxon>
        <taxon>Bursaphelenchus</taxon>
    </lineage>
</organism>
<dbReference type="GO" id="GO:0045505">
    <property type="term" value="F:dynein intermediate chain binding"/>
    <property type="evidence" value="ECO:0007669"/>
    <property type="project" value="InterPro"/>
</dbReference>
<evidence type="ECO:0000313" key="3">
    <source>
        <dbReference type="WBParaSite" id="BXY_1443700.1"/>
    </source>
</evidence>
<accession>A0A1I7SN01</accession>
<dbReference type="InterPro" id="IPR027417">
    <property type="entry name" value="P-loop_NTPase"/>
</dbReference>
<dbReference type="AlphaFoldDB" id="A0A1I7SN01"/>
<protein>
    <submittedName>
        <fullName evidence="3">Metal-dependent hydrolase</fullName>
    </submittedName>
</protein>
<dbReference type="Pfam" id="PF12781">
    <property type="entry name" value="AAA_9"/>
    <property type="match status" value="2"/>
</dbReference>
<dbReference type="WBParaSite" id="BXY_1443700.1">
    <property type="protein sequence ID" value="BXY_1443700.1"/>
    <property type="gene ID" value="BXY_1443700"/>
</dbReference>
<dbReference type="GO" id="GO:0030286">
    <property type="term" value="C:dynein complex"/>
    <property type="evidence" value="ECO:0007669"/>
    <property type="project" value="InterPro"/>
</dbReference>
<feature type="domain" description="Dynein heavy chain ATP-binding dynein motor region" evidence="1">
    <location>
        <begin position="142"/>
        <end position="239"/>
    </location>
</feature>
<dbReference type="Proteomes" id="UP000095284">
    <property type="component" value="Unplaced"/>
</dbReference>
<sequence length="252" mass="28767">MDEGGCTGSWGAKLDWGAKEKLVENYTIIDYSRKPPFIIDPHGESHRMLPRLLGDNMAIVDLIKPNIAEGIKEAVEQGKTLIIDNVSAPPPLCVTQLVKPKFVHDDEKKYLQVESHLLECHPHFRVYLRSDRLDKFTVDFLKNPPFIIDPHGESHRMLPRLLGDNMAIVDLIKPNIAEGIKEAVEQGKTLIIDNVSAPPPLCVTQLVKPKFVHDDEKKYLQVESHLLECHPHFRVYLRSDRLDKFTVDFLKN</sequence>
<dbReference type="PANTHER" id="PTHR46961">
    <property type="entry name" value="DYNEIN HEAVY CHAIN 1, AXONEMAL-LIKE PROTEIN"/>
    <property type="match status" value="1"/>
</dbReference>
<dbReference type="GO" id="GO:0007018">
    <property type="term" value="P:microtubule-based movement"/>
    <property type="evidence" value="ECO:0007669"/>
    <property type="project" value="InterPro"/>
</dbReference>
<name>A0A1I7SN01_BURXY</name>
<dbReference type="InterPro" id="IPR026983">
    <property type="entry name" value="DHC"/>
</dbReference>
<dbReference type="InterPro" id="IPR035706">
    <property type="entry name" value="AAA_9"/>
</dbReference>
<dbReference type="GO" id="GO:0051959">
    <property type="term" value="F:dynein light intermediate chain binding"/>
    <property type="evidence" value="ECO:0007669"/>
    <property type="project" value="InterPro"/>
</dbReference>
<dbReference type="Gene3D" id="3.40.50.300">
    <property type="entry name" value="P-loop containing nucleotide triphosphate hydrolases"/>
    <property type="match status" value="2"/>
</dbReference>
<feature type="domain" description="Dynein heavy chain ATP-binding dynein motor region" evidence="1">
    <location>
        <begin position="22"/>
        <end position="130"/>
    </location>
</feature>
<evidence type="ECO:0000313" key="2">
    <source>
        <dbReference type="Proteomes" id="UP000095284"/>
    </source>
</evidence>